<sequence length="286" mass="32355">MKYLREQIMSHNNQKKMAVINDLSGFGRCSLTVSMPIISYMGVQCCPVPTSIFSNHTGFKDFFFDDYTDRIETYISKWHDLELEFEGIASGFLGSRKQIETVIHFIEEFRSDRTTVVIDPVMGDHGRMYATYTDEMCDEMGRLVAYADIITPNLTECCKLTKTPYKENGWKKKELYAMAEALSCRGPEKVVITGIPQGEFIANYVMEKGKEPKLLRTHKAGTERSGTGDVFASIIAADAVNGVDFDRSVKKASDFVKKCIVKSVEMNIPQTDGVCFEEVLYTLKRN</sequence>
<dbReference type="Pfam" id="PF08543">
    <property type="entry name" value="Phos_pyr_kin"/>
    <property type="match status" value="1"/>
</dbReference>
<dbReference type="NCBIfam" id="NF005491">
    <property type="entry name" value="PRK07105.1"/>
    <property type="match status" value="1"/>
</dbReference>
<gene>
    <name evidence="7" type="ORF">EDD76_12047</name>
</gene>
<dbReference type="SUPFAM" id="SSF53613">
    <property type="entry name" value="Ribokinase-like"/>
    <property type="match status" value="1"/>
</dbReference>
<dbReference type="GO" id="GO:0008478">
    <property type="term" value="F:pyridoxal kinase activity"/>
    <property type="evidence" value="ECO:0007669"/>
    <property type="project" value="UniProtKB-EC"/>
</dbReference>
<dbReference type="AlphaFoldDB" id="A0A4R1QU58"/>
<keyword evidence="4 7" id="KW-0418">Kinase</keyword>
<dbReference type="InterPro" id="IPR029056">
    <property type="entry name" value="Ribokinase-like"/>
</dbReference>
<dbReference type="PANTHER" id="PTHR10534:SF2">
    <property type="entry name" value="PYRIDOXAL KINASE"/>
    <property type="match status" value="1"/>
</dbReference>
<protein>
    <recommendedName>
        <fullName evidence="1">pyridoxal kinase</fullName>
        <ecNumber evidence="1">2.7.1.35</ecNumber>
    </recommendedName>
</protein>
<evidence type="ECO:0000256" key="2">
    <source>
        <dbReference type="ARBA" id="ARBA00022679"/>
    </source>
</evidence>
<dbReference type="InterPro" id="IPR013749">
    <property type="entry name" value="PM/HMP-P_kinase-1"/>
</dbReference>
<name>A0A4R1QU58_9FIRM</name>
<dbReference type="InterPro" id="IPR004625">
    <property type="entry name" value="PyrdxlKinase"/>
</dbReference>
<dbReference type="GO" id="GO:0009443">
    <property type="term" value="P:pyridoxal 5'-phosphate salvage"/>
    <property type="evidence" value="ECO:0007669"/>
    <property type="project" value="InterPro"/>
</dbReference>
<dbReference type="Gene3D" id="3.40.1190.20">
    <property type="match status" value="1"/>
</dbReference>
<dbReference type="EMBL" id="SLUO01000020">
    <property type="protein sequence ID" value="TCL54444.1"/>
    <property type="molecule type" value="Genomic_DNA"/>
</dbReference>
<keyword evidence="3" id="KW-0547">Nucleotide-binding</keyword>
<dbReference type="GO" id="GO:0005829">
    <property type="term" value="C:cytosol"/>
    <property type="evidence" value="ECO:0007669"/>
    <property type="project" value="TreeGrafter"/>
</dbReference>
<accession>A0A4R1QU58</accession>
<dbReference type="EC" id="2.7.1.35" evidence="1"/>
<comment type="caution">
    <text evidence="7">The sequence shown here is derived from an EMBL/GenBank/DDBJ whole genome shotgun (WGS) entry which is preliminary data.</text>
</comment>
<keyword evidence="2" id="KW-0808">Transferase</keyword>
<evidence type="ECO:0000313" key="8">
    <source>
        <dbReference type="Proteomes" id="UP000295718"/>
    </source>
</evidence>
<feature type="domain" description="Pyridoxamine kinase/Phosphomethylpyrimidine kinase" evidence="6">
    <location>
        <begin position="41"/>
        <end position="267"/>
    </location>
</feature>
<evidence type="ECO:0000313" key="7">
    <source>
        <dbReference type="EMBL" id="TCL54444.1"/>
    </source>
</evidence>
<evidence type="ECO:0000256" key="1">
    <source>
        <dbReference type="ARBA" id="ARBA00012104"/>
    </source>
</evidence>
<dbReference type="PANTHER" id="PTHR10534">
    <property type="entry name" value="PYRIDOXAL KINASE"/>
    <property type="match status" value="1"/>
</dbReference>
<reference evidence="7 8" key="1">
    <citation type="submission" date="2019-03" db="EMBL/GenBank/DDBJ databases">
        <title>Genomic Encyclopedia of Type Strains, Phase IV (KMG-IV): sequencing the most valuable type-strain genomes for metagenomic binning, comparative biology and taxonomic classification.</title>
        <authorList>
            <person name="Goeker M."/>
        </authorList>
    </citation>
    <scope>NUCLEOTIDE SEQUENCE [LARGE SCALE GENOMIC DNA]</scope>
    <source>
        <strain evidence="7 8">DSM 100556</strain>
    </source>
</reference>
<organism evidence="7 8">
    <name type="scientific">Kineothrix alysoides</name>
    <dbReference type="NCBI Taxonomy" id="1469948"/>
    <lineage>
        <taxon>Bacteria</taxon>
        <taxon>Bacillati</taxon>
        <taxon>Bacillota</taxon>
        <taxon>Clostridia</taxon>
        <taxon>Lachnospirales</taxon>
        <taxon>Lachnospiraceae</taxon>
        <taxon>Kineothrix</taxon>
    </lineage>
</organism>
<evidence type="ECO:0000256" key="5">
    <source>
        <dbReference type="ARBA" id="ARBA00022840"/>
    </source>
</evidence>
<dbReference type="CDD" id="cd01173">
    <property type="entry name" value="pyridoxal_pyridoxamine_kinase"/>
    <property type="match status" value="1"/>
</dbReference>
<proteinExistence type="predicted"/>
<dbReference type="Proteomes" id="UP000295718">
    <property type="component" value="Unassembled WGS sequence"/>
</dbReference>
<evidence type="ECO:0000256" key="4">
    <source>
        <dbReference type="ARBA" id="ARBA00022777"/>
    </source>
</evidence>
<dbReference type="GO" id="GO:0005524">
    <property type="term" value="F:ATP binding"/>
    <property type="evidence" value="ECO:0007669"/>
    <property type="project" value="UniProtKB-KW"/>
</dbReference>
<keyword evidence="5" id="KW-0067">ATP-binding</keyword>
<dbReference type="STRING" id="1469948.GCA_000732725_04179"/>
<keyword evidence="8" id="KW-1185">Reference proteome</keyword>
<evidence type="ECO:0000259" key="6">
    <source>
        <dbReference type="Pfam" id="PF08543"/>
    </source>
</evidence>
<dbReference type="RefSeq" id="WP_242843372.1">
    <property type="nucleotide sequence ID" value="NZ_JPNB01000003.1"/>
</dbReference>
<evidence type="ECO:0000256" key="3">
    <source>
        <dbReference type="ARBA" id="ARBA00022741"/>
    </source>
</evidence>